<keyword evidence="4" id="KW-1185">Reference proteome</keyword>
<comment type="caution">
    <text evidence="3">The sequence shown here is derived from an EMBL/GenBank/DDBJ whole genome shotgun (WGS) entry which is preliminary data.</text>
</comment>
<dbReference type="InterPro" id="IPR005511">
    <property type="entry name" value="SMP-30"/>
</dbReference>
<evidence type="ECO:0000256" key="1">
    <source>
        <dbReference type="ARBA" id="ARBA00008853"/>
    </source>
</evidence>
<comment type="similarity">
    <text evidence="1">Belongs to the SMP-30/CGR1 family.</text>
</comment>
<dbReference type="EMBL" id="JAUSUH010000001">
    <property type="protein sequence ID" value="MDQ0345869.1"/>
    <property type="molecule type" value="Genomic_DNA"/>
</dbReference>
<dbReference type="SUPFAM" id="SSF63829">
    <property type="entry name" value="Calcium-dependent phosphotriesterase"/>
    <property type="match status" value="1"/>
</dbReference>
<dbReference type="Proteomes" id="UP001238467">
    <property type="component" value="Unassembled WGS sequence"/>
</dbReference>
<sequence length="316" mass="34063">MVPAPMSSPASAAIIQVVAQTHDLLGEAPLWHPLDGCLYWLDLVGARLHRLAAQSIVETRQIDRPSPLGSIVAGPVAGSLILSALDGLWLYEWASNTLEPLCHPEAPRDGISYNDAKVDRAGRLWIGTSDLAEQEPRGALWCWTPGAPPVLADAGFTVVNGPAFSPDGCTLYLSDSVDRRILAYDLAPDASRLTNRRVFAVMAEDEGYPDGLTVDTDGGVWVAHWDGWRITRFSPQGERSLRVPMPAPRITSLTFGGDGLATLFATSARLELEGPMLQAAPLSGSLFAVDVGFAGVAERPFMPSLPKRAEEDRPFR</sequence>
<dbReference type="InterPro" id="IPR013658">
    <property type="entry name" value="SGL"/>
</dbReference>
<reference evidence="3 4" key="1">
    <citation type="submission" date="2023-07" db="EMBL/GenBank/DDBJ databases">
        <title>Genomic Encyclopedia of Type Strains, Phase IV (KMG-IV): sequencing the most valuable type-strain genomes for metagenomic binning, comparative biology and taxonomic classification.</title>
        <authorList>
            <person name="Goeker M."/>
        </authorList>
    </citation>
    <scope>NUCLEOTIDE SEQUENCE [LARGE SCALE GENOMIC DNA]</scope>
    <source>
        <strain evidence="3 4">DSM 1277</strain>
    </source>
</reference>
<dbReference type="Gene3D" id="2.120.10.30">
    <property type="entry name" value="TolB, C-terminal domain"/>
    <property type="match status" value="1"/>
</dbReference>
<evidence type="ECO:0000313" key="3">
    <source>
        <dbReference type="EMBL" id="MDQ0345869.1"/>
    </source>
</evidence>
<dbReference type="Pfam" id="PF08450">
    <property type="entry name" value="SGL"/>
    <property type="match status" value="1"/>
</dbReference>
<dbReference type="PANTHER" id="PTHR10907:SF47">
    <property type="entry name" value="REGUCALCIN"/>
    <property type="match status" value="1"/>
</dbReference>
<evidence type="ECO:0000259" key="2">
    <source>
        <dbReference type="Pfam" id="PF08450"/>
    </source>
</evidence>
<dbReference type="PRINTS" id="PR01790">
    <property type="entry name" value="SMP30FAMILY"/>
</dbReference>
<proteinExistence type="inferred from homology"/>
<dbReference type="RefSeq" id="WP_307056815.1">
    <property type="nucleotide sequence ID" value="NZ_JAUSUH010000001.1"/>
</dbReference>
<protein>
    <submittedName>
        <fullName evidence="3">Sugar lactone lactonase YvrE</fullName>
    </submittedName>
</protein>
<accession>A0ABU0DBU0</accession>
<feature type="domain" description="SMP-30/Gluconolactonase/LRE-like region" evidence="2">
    <location>
        <begin position="25"/>
        <end position="269"/>
    </location>
</feature>
<gene>
    <name evidence="3" type="ORF">J2S76_000270</name>
</gene>
<evidence type="ECO:0000313" key="4">
    <source>
        <dbReference type="Proteomes" id="UP001238467"/>
    </source>
</evidence>
<name>A0ABU0DBU0_9HYPH</name>
<dbReference type="InterPro" id="IPR011042">
    <property type="entry name" value="6-blade_b-propeller_TolB-like"/>
</dbReference>
<dbReference type="PANTHER" id="PTHR10907">
    <property type="entry name" value="REGUCALCIN"/>
    <property type="match status" value="1"/>
</dbReference>
<organism evidence="3 4">
    <name type="scientific">Ancylobacter vacuolatus</name>
    <dbReference type="NCBI Taxonomy" id="223389"/>
    <lineage>
        <taxon>Bacteria</taxon>
        <taxon>Pseudomonadati</taxon>
        <taxon>Pseudomonadota</taxon>
        <taxon>Alphaproteobacteria</taxon>
        <taxon>Hyphomicrobiales</taxon>
        <taxon>Xanthobacteraceae</taxon>
        <taxon>Ancylobacter</taxon>
    </lineage>
</organism>